<dbReference type="STRING" id="443218.AS9A_1987"/>
<feature type="domain" description="HTH tetR-type" evidence="3">
    <location>
        <begin position="13"/>
        <end position="73"/>
    </location>
</feature>
<dbReference type="PRINTS" id="PR00455">
    <property type="entry name" value="HTHTETR"/>
</dbReference>
<gene>
    <name evidence="4" type="ordered locus">AS9A_1987</name>
</gene>
<evidence type="ECO:0000313" key="4">
    <source>
        <dbReference type="EMBL" id="AEF40436.1"/>
    </source>
</evidence>
<dbReference type="HOGENOM" id="CLU_088557_1_0_11"/>
<evidence type="ECO:0000256" key="1">
    <source>
        <dbReference type="ARBA" id="ARBA00023125"/>
    </source>
</evidence>
<dbReference type="SUPFAM" id="SSF46689">
    <property type="entry name" value="Homeodomain-like"/>
    <property type="match status" value="1"/>
</dbReference>
<evidence type="ECO:0000259" key="3">
    <source>
        <dbReference type="PROSITE" id="PS50977"/>
    </source>
</evidence>
<accession>F6ENX0</accession>
<dbReference type="InterPro" id="IPR009057">
    <property type="entry name" value="Homeodomain-like_sf"/>
</dbReference>
<evidence type="ECO:0000313" key="5">
    <source>
        <dbReference type="Proteomes" id="UP000009235"/>
    </source>
</evidence>
<evidence type="ECO:0000256" key="2">
    <source>
        <dbReference type="PROSITE-ProRule" id="PRU00335"/>
    </source>
</evidence>
<keyword evidence="5" id="KW-1185">Reference proteome</keyword>
<reference evidence="4 5" key="1">
    <citation type="journal article" date="2011" name="J. Bacteriol.">
        <title>Complete genome sequence of Amycolicicoccus subflavus DQS3-9A1T, an actinomycete isolated from crude oil-polluted soil.</title>
        <authorList>
            <person name="Cai M."/>
            <person name="Chen W.M."/>
            <person name="Nie Y."/>
            <person name="Chi C.Q."/>
            <person name="Wang Y.N."/>
            <person name="Tang Y.Q."/>
            <person name="Li G.Y."/>
            <person name="Wu X.L."/>
        </authorList>
    </citation>
    <scope>NUCLEOTIDE SEQUENCE [LARGE SCALE GENOMIC DNA]</scope>
    <source>
        <strain evidence="5">DSM 45089 / DQS3-9A1</strain>
    </source>
</reference>
<proteinExistence type="predicted"/>
<protein>
    <submittedName>
        <fullName evidence="4">TetR family transcriptional regulator</fullName>
    </submittedName>
</protein>
<dbReference type="PROSITE" id="PS50977">
    <property type="entry name" value="HTH_TETR_2"/>
    <property type="match status" value="1"/>
</dbReference>
<dbReference type="GO" id="GO:0003677">
    <property type="term" value="F:DNA binding"/>
    <property type="evidence" value="ECO:0007669"/>
    <property type="project" value="UniProtKB-UniRule"/>
</dbReference>
<feature type="DNA-binding region" description="H-T-H motif" evidence="2">
    <location>
        <begin position="36"/>
        <end position="55"/>
    </location>
</feature>
<dbReference type="KEGG" id="asd:AS9A_1987"/>
<keyword evidence="1 2" id="KW-0238">DNA-binding</keyword>
<dbReference type="Pfam" id="PF18556">
    <property type="entry name" value="TetR_C_35"/>
    <property type="match status" value="1"/>
</dbReference>
<dbReference type="Proteomes" id="UP000009235">
    <property type="component" value="Chromosome"/>
</dbReference>
<dbReference type="InterPro" id="IPR001647">
    <property type="entry name" value="HTH_TetR"/>
</dbReference>
<sequence>MEQSRTFQAEVRQMLRDRILDAASDITTERGWGAVTMSEIAQRVGVSRQVLYRETGAKHALGEALVTREADRVVSRAAEQFRIHPASLADGIGAAAEATLISDVGNPLIRAIAAGSAGGDTELLPLLSGGTGPVLARAIGAISEVAAAVYSGLELPQSDIKCAIEVGVRLTLSHLLSPLGNPEDAAQQVRLVARRLLA</sequence>
<name>F6ENX0_HOYSD</name>
<dbReference type="RefSeq" id="WP_013806785.1">
    <property type="nucleotide sequence ID" value="NC_015564.1"/>
</dbReference>
<dbReference type="EMBL" id="CP002786">
    <property type="protein sequence ID" value="AEF40436.1"/>
    <property type="molecule type" value="Genomic_DNA"/>
</dbReference>
<organism evidence="4 5">
    <name type="scientific">Hoyosella subflava (strain DSM 45089 / JCM 17490 / NBRC 109087 / DQS3-9A1)</name>
    <name type="common">Amycolicicoccus subflavus</name>
    <dbReference type="NCBI Taxonomy" id="443218"/>
    <lineage>
        <taxon>Bacteria</taxon>
        <taxon>Bacillati</taxon>
        <taxon>Actinomycetota</taxon>
        <taxon>Actinomycetes</taxon>
        <taxon>Mycobacteriales</taxon>
        <taxon>Hoyosellaceae</taxon>
        <taxon>Hoyosella</taxon>
    </lineage>
</organism>
<dbReference type="eggNOG" id="COG1309">
    <property type="taxonomic scope" value="Bacteria"/>
</dbReference>
<dbReference type="InterPro" id="IPR040611">
    <property type="entry name" value="AlkX_C"/>
</dbReference>
<dbReference type="Gene3D" id="1.10.357.10">
    <property type="entry name" value="Tetracycline Repressor, domain 2"/>
    <property type="match status" value="1"/>
</dbReference>
<dbReference type="OrthoDB" id="4371863at2"/>
<dbReference type="Pfam" id="PF00440">
    <property type="entry name" value="TetR_N"/>
    <property type="match status" value="1"/>
</dbReference>
<dbReference type="AlphaFoldDB" id="F6ENX0"/>